<evidence type="ECO:0000313" key="4">
    <source>
        <dbReference type="Proteomes" id="UP000321222"/>
    </source>
</evidence>
<dbReference type="AlphaFoldDB" id="A0A5B9G1U4"/>
<name>A0A5B9G1U4_9FLAO</name>
<feature type="compositionally biased region" description="Basic and acidic residues" evidence="1">
    <location>
        <begin position="105"/>
        <end position="124"/>
    </location>
</feature>
<dbReference type="KEGG" id="fak:FUA48_16070"/>
<gene>
    <name evidence="3" type="ORF">FUA48_16070</name>
</gene>
<dbReference type="EMBL" id="CP042831">
    <property type="protein sequence ID" value="QEE51037.1"/>
    <property type="molecule type" value="Genomic_DNA"/>
</dbReference>
<accession>A0A5B9G1U4</accession>
<reference evidence="3 4" key="1">
    <citation type="submission" date="2019-08" db="EMBL/GenBank/DDBJ databases">
        <title>Flavobacterium alkalisoli sp. nov., isolated from rhizosphere soil of Suaeda salsa.</title>
        <authorList>
            <person name="Sun J.-Q."/>
            <person name="Xu L."/>
        </authorList>
    </citation>
    <scope>NUCLEOTIDE SEQUENCE [LARGE SCALE GENOMIC DNA]</scope>
    <source>
        <strain evidence="3 4">XS-5</strain>
    </source>
</reference>
<keyword evidence="2" id="KW-1133">Transmembrane helix</keyword>
<feature type="compositionally biased region" description="Polar residues" evidence="1">
    <location>
        <begin position="56"/>
        <end position="70"/>
    </location>
</feature>
<feature type="region of interest" description="Disordered" evidence="1">
    <location>
        <begin position="30"/>
        <end position="149"/>
    </location>
</feature>
<feature type="compositionally biased region" description="Polar residues" evidence="1">
    <location>
        <begin position="30"/>
        <end position="43"/>
    </location>
</feature>
<keyword evidence="2" id="KW-0812">Transmembrane</keyword>
<dbReference type="OrthoDB" id="9773494at2"/>
<keyword evidence="2" id="KW-0472">Membrane</keyword>
<sequence length="194" mass="22165">MKKLIVLSFMAVFIMYGCKTRQVAKESQELELNQEQKSSLSQTETDRSSEEKNTEKTQASESNTQSTVTASGVKLTPIDKDKPMTVEDPEGRKTVFTNAEVELTNSKEETTKKEASTETAKEQTQKQNDVAKASDFESEGSTEIKQESDNKFVHSEPVSLWSYWWAAILVLIAVVIVRWLYKKYRDFKKTLKQF</sequence>
<feature type="compositionally biased region" description="Basic and acidic residues" evidence="1">
    <location>
        <begin position="77"/>
        <end position="93"/>
    </location>
</feature>
<evidence type="ECO:0000256" key="1">
    <source>
        <dbReference type="SAM" id="MobiDB-lite"/>
    </source>
</evidence>
<feature type="transmembrane region" description="Helical" evidence="2">
    <location>
        <begin position="161"/>
        <end position="181"/>
    </location>
</feature>
<dbReference type="PROSITE" id="PS51257">
    <property type="entry name" value="PROKAR_LIPOPROTEIN"/>
    <property type="match status" value="1"/>
</dbReference>
<protein>
    <submittedName>
        <fullName evidence="3">Uncharacterized protein</fullName>
    </submittedName>
</protein>
<feature type="compositionally biased region" description="Basic and acidic residues" evidence="1">
    <location>
        <begin position="44"/>
        <end position="55"/>
    </location>
</feature>
<evidence type="ECO:0000256" key="2">
    <source>
        <dbReference type="SAM" id="Phobius"/>
    </source>
</evidence>
<organism evidence="3 4">
    <name type="scientific">Flavobacterium alkalisoli</name>
    <dbReference type="NCBI Taxonomy" id="2602769"/>
    <lineage>
        <taxon>Bacteria</taxon>
        <taxon>Pseudomonadati</taxon>
        <taxon>Bacteroidota</taxon>
        <taxon>Flavobacteriia</taxon>
        <taxon>Flavobacteriales</taxon>
        <taxon>Flavobacteriaceae</taxon>
        <taxon>Flavobacterium</taxon>
    </lineage>
</organism>
<keyword evidence="4" id="KW-1185">Reference proteome</keyword>
<evidence type="ECO:0000313" key="3">
    <source>
        <dbReference type="EMBL" id="QEE51037.1"/>
    </source>
</evidence>
<dbReference type="RefSeq" id="WP_147584476.1">
    <property type="nucleotide sequence ID" value="NZ_CP042831.1"/>
</dbReference>
<proteinExistence type="predicted"/>
<dbReference type="Proteomes" id="UP000321222">
    <property type="component" value="Chromosome"/>
</dbReference>